<keyword evidence="3" id="KW-1185">Reference proteome</keyword>
<sequence length="690" mass="81164">MRMSAHSSKNKKKSYDPHLSIDLKSIYKTDPSQEDDIINYGDFQIQKNNEMDYDYDASNRSDSYHKSKRPHRHSHSSHHQRFSQSSKESRSNYFNSDNKKYNINHVTNDYEKAKGSTNEYNQHTENGINGFYISNNDNSSYKHLKFSYKNCDSDDVDDDMNISVNDDGDNIDDFDDVYHFNCKQYVEEEKNTNIRNFYSSCSFKRNEDENRNKKGKKHTKSLSYRKKELIPKIIFQDSDQIDDSLYNFIEEEDFNEKARTRNRRTSHRHHHKRNKQKEVALKDNENNEDYYYNSRRKPLNELYQKYMNVNSKNEGYNNDTSNIIPNDKNVKENLNSSNFDFSEKSLPITLFCGQKVLTSNRSSDITASVSNSRKEISDAPKYRIYHDKDQNAKIKFVGSEEISSGKVDDYIDFLGLENNENNEMDEMNEPEAVQDFCFEDINLKISVKDSNSNVKEKVQEFNIYSLKNDHEFNNQNELFEFEEEEEESNQTKINKNKESRHQLTEKSEINDEYEAKVFVNIRNDEVNNNNSINSLENVSNNIMKNSNLNGREEESEDSVASFCDASTSFDSQNQIEDLKNQNQQNKDETNAISIVPNDTEEKKRYKTAEINVRLKDIREAVGNSNIKNKSPKKVKRIVKKVYKSNPIIVTTHRRRLNRSYYRKKLVDAYVQTDDVDRPELTLAMLNPHFI</sequence>
<feature type="region of interest" description="Disordered" evidence="1">
    <location>
        <begin position="256"/>
        <end position="280"/>
    </location>
</feature>
<feature type="region of interest" description="Disordered" evidence="1">
    <location>
        <begin position="54"/>
        <end position="100"/>
    </location>
</feature>
<organism evidence="2 3">
    <name type="scientific">Tritrichomonas musculus</name>
    <dbReference type="NCBI Taxonomy" id="1915356"/>
    <lineage>
        <taxon>Eukaryota</taxon>
        <taxon>Metamonada</taxon>
        <taxon>Parabasalia</taxon>
        <taxon>Tritrichomonadida</taxon>
        <taxon>Tritrichomonadidae</taxon>
        <taxon>Tritrichomonas</taxon>
    </lineage>
</organism>
<feature type="compositionally biased region" description="Basic residues" evidence="1">
    <location>
        <begin position="260"/>
        <end position="275"/>
    </location>
</feature>
<feature type="compositionally biased region" description="Basic and acidic residues" evidence="1">
    <location>
        <begin position="495"/>
        <end position="508"/>
    </location>
</feature>
<dbReference type="EMBL" id="JAPFFF010000014">
    <property type="protein sequence ID" value="KAK8871161.1"/>
    <property type="molecule type" value="Genomic_DNA"/>
</dbReference>
<protein>
    <submittedName>
        <fullName evidence="2">Uncharacterized protein</fullName>
    </submittedName>
</protein>
<gene>
    <name evidence="2" type="ORF">M9Y10_009074</name>
</gene>
<evidence type="ECO:0000256" key="1">
    <source>
        <dbReference type="SAM" id="MobiDB-lite"/>
    </source>
</evidence>
<evidence type="ECO:0000313" key="3">
    <source>
        <dbReference type="Proteomes" id="UP001470230"/>
    </source>
</evidence>
<name>A0ABR2J062_9EUKA</name>
<evidence type="ECO:0000313" key="2">
    <source>
        <dbReference type="EMBL" id="KAK8871161.1"/>
    </source>
</evidence>
<proteinExistence type="predicted"/>
<feature type="compositionally biased region" description="Basic residues" evidence="1">
    <location>
        <begin position="66"/>
        <end position="81"/>
    </location>
</feature>
<accession>A0ABR2J062</accession>
<reference evidence="2 3" key="1">
    <citation type="submission" date="2024-04" db="EMBL/GenBank/DDBJ databases">
        <title>Tritrichomonas musculus Genome.</title>
        <authorList>
            <person name="Alves-Ferreira E."/>
            <person name="Grigg M."/>
            <person name="Lorenzi H."/>
            <person name="Galac M."/>
        </authorList>
    </citation>
    <scope>NUCLEOTIDE SEQUENCE [LARGE SCALE GENOMIC DNA]</scope>
    <source>
        <strain evidence="2 3">EAF2021</strain>
    </source>
</reference>
<feature type="region of interest" description="Disordered" evidence="1">
    <location>
        <begin position="482"/>
        <end position="508"/>
    </location>
</feature>
<comment type="caution">
    <text evidence="2">The sequence shown here is derived from an EMBL/GenBank/DDBJ whole genome shotgun (WGS) entry which is preliminary data.</text>
</comment>
<dbReference type="Proteomes" id="UP001470230">
    <property type="component" value="Unassembled WGS sequence"/>
</dbReference>